<accession>A0ACC2XMF6</accession>
<gene>
    <name evidence="1" type="ORF">QFC22_000200</name>
</gene>
<dbReference type="EMBL" id="JASBWU010000001">
    <property type="protein sequence ID" value="KAJ9125245.1"/>
    <property type="molecule type" value="Genomic_DNA"/>
</dbReference>
<evidence type="ECO:0000313" key="2">
    <source>
        <dbReference type="Proteomes" id="UP001243375"/>
    </source>
</evidence>
<comment type="caution">
    <text evidence="1">The sequence shown here is derived from an EMBL/GenBank/DDBJ whole genome shotgun (WGS) entry which is preliminary data.</text>
</comment>
<reference evidence="1" key="1">
    <citation type="submission" date="2023-04" db="EMBL/GenBank/DDBJ databases">
        <title>Draft Genome sequencing of Naganishia species isolated from polar environments using Oxford Nanopore Technology.</title>
        <authorList>
            <person name="Leo P."/>
            <person name="Venkateswaran K."/>
        </authorList>
    </citation>
    <scope>NUCLEOTIDE SEQUENCE</scope>
    <source>
        <strain evidence="1">MNA-CCFEE 5425</strain>
    </source>
</reference>
<dbReference type="Proteomes" id="UP001243375">
    <property type="component" value="Unassembled WGS sequence"/>
</dbReference>
<proteinExistence type="predicted"/>
<sequence length="392" mass="43876">MDIPTGIRRRQSIKKSSKSRLPSATSDAEAEHEDHSDLATRPYSSPKLRTIFLLCIALRAALALFGQKTFFQPDEFYQSLEPAHRLVWGTGFETWEWRGGSGEGIADLETQMPTAKSVNGNQILPVHPTNTMAGAANDSEKSGLQRRILESPFWSQFLLRRVSRNTASGGTSAPERVDGMLRSWVWPLIFALPYWLLKVLRLDQYGPFLVLAPRLPMVLLAALTDFYTYRLAGRVLGKCYREAALFLSLTNLFHAHVLTRTLTTSAETCLTVMALYYWPLPLSDESSRWVSEGSTPNKAIQQSSVISGKQSQTTPDVKTKDDQDEDNLNLSLALSAAAFVLRPTNIVLWSFLGLELCVRCWRSTRKFQNVVKLAVRAIIIGYHERGINLGIG</sequence>
<protein>
    <submittedName>
        <fullName evidence="1">Uncharacterized protein</fullName>
    </submittedName>
</protein>
<evidence type="ECO:0000313" key="1">
    <source>
        <dbReference type="EMBL" id="KAJ9125245.1"/>
    </source>
</evidence>
<name>A0ACC2XMF6_9TREE</name>
<organism evidence="1 2">
    <name type="scientific">Naganishia vaughanmartiniae</name>
    <dbReference type="NCBI Taxonomy" id="1424756"/>
    <lineage>
        <taxon>Eukaryota</taxon>
        <taxon>Fungi</taxon>
        <taxon>Dikarya</taxon>
        <taxon>Basidiomycota</taxon>
        <taxon>Agaricomycotina</taxon>
        <taxon>Tremellomycetes</taxon>
        <taxon>Filobasidiales</taxon>
        <taxon>Filobasidiaceae</taxon>
        <taxon>Naganishia</taxon>
    </lineage>
</organism>
<keyword evidence="2" id="KW-1185">Reference proteome</keyword>